<dbReference type="Proteomes" id="UP000192566">
    <property type="component" value="Unassembled WGS sequence"/>
</dbReference>
<sequence length="273" mass="29581">MTVARTIQRSVADVIEQLELDGDLLITADRLATAMRHAGLDGDEHDVRRLAYELQRAGWLGQLRTRHVWEFLPGARGGAYSGGDRFIEFRALRAVDPTWRGVLAMESAATVLSLAQRFPEQEVVALPDNQPLPKSLRGAWRYVRIELSAAGLTTIDGLPSWNLEGLIVGIAARPSAYKDVPGLAQWLPQVDEIVNTDAIIALLADMPRATAQRAAYLLGASGNHDAKFEVIGAYPANEAAWLGPRLAGKGVFDPEAQVNDTLLHPYLSAGTGA</sequence>
<organism evidence="1 2">
    <name type="scientific">Mycobacterium heidelbergense</name>
    <dbReference type="NCBI Taxonomy" id="53376"/>
    <lineage>
        <taxon>Bacteria</taxon>
        <taxon>Bacillati</taxon>
        <taxon>Actinomycetota</taxon>
        <taxon>Actinomycetes</taxon>
        <taxon>Mycobacteriales</taxon>
        <taxon>Mycobacteriaceae</taxon>
        <taxon>Mycobacterium</taxon>
        <taxon>Mycobacterium simiae complex</taxon>
    </lineage>
</organism>
<dbReference type="AlphaFoldDB" id="A0A1X0DB12"/>
<reference evidence="1 2" key="1">
    <citation type="submission" date="2017-02" db="EMBL/GenBank/DDBJ databases">
        <title>The new phylogeny of genus Mycobacterium.</title>
        <authorList>
            <person name="Tortoli E."/>
            <person name="Trovato A."/>
            <person name="Cirillo D.M."/>
        </authorList>
    </citation>
    <scope>NUCLEOTIDE SEQUENCE [LARGE SCALE GENOMIC DNA]</scope>
    <source>
        <strain evidence="1 2">DSM 44471</strain>
    </source>
</reference>
<accession>A0A1X0DB12</accession>
<comment type="caution">
    <text evidence="1">The sequence shown here is derived from an EMBL/GenBank/DDBJ whole genome shotgun (WGS) entry which is preliminary data.</text>
</comment>
<protein>
    <submittedName>
        <fullName evidence="1">Uncharacterized protein</fullName>
    </submittedName>
</protein>
<keyword evidence="2" id="KW-1185">Reference proteome</keyword>
<evidence type="ECO:0000313" key="2">
    <source>
        <dbReference type="Proteomes" id="UP000192566"/>
    </source>
</evidence>
<name>A0A1X0DB12_MYCHE</name>
<dbReference type="Pfam" id="PF09407">
    <property type="entry name" value="AbiEi_1"/>
    <property type="match status" value="1"/>
</dbReference>
<evidence type="ECO:0000313" key="1">
    <source>
        <dbReference type="EMBL" id="ORA69606.1"/>
    </source>
</evidence>
<gene>
    <name evidence="1" type="ORF">BST25_21240</name>
</gene>
<dbReference type="Gene3D" id="3.90.56.20">
    <property type="entry name" value="replication protein C, winged helix domain"/>
    <property type="match status" value="1"/>
</dbReference>
<proteinExistence type="predicted"/>
<dbReference type="STRING" id="53376.BST25_21240"/>
<dbReference type="InterPro" id="IPR018547">
    <property type="entry name" value="AbiEi_C"/>
</dbReference>
<dbReference type="SUPFAM" id="SSF160887">
    <property type="entry name" value="Rv2827c C-terminal domain-like"/>
    <property type="match status" value="1"/>
</dbReference>
<dbReference type="EMBL" id="MVHR01000047">
    <property type="protein sequence ID" value="ORA69606.1"/>
    <property type="molecule type" value="Genomic_DNA"/>
</dbReference>